<protein>
    <submittedName>
        <fullName evidence="1">Uncharacterized protein</fullName>
    </submittedName>
</protein>
<comment type="caution">
    <text evidence="1">The sequence shown here is derived from an EMBL/GenBank/DDBJ whole genome shotgun (WGS) entry which is preliminary data.</text>
</comment>
<dbReference type="EMBL" id="JAGIZQ010000004">
    <property type="protein sequence ID" value="KAH6632542.1"/>
    <property type="molecule type" value="Genomic_DNA"/>
</dbReference>
<reference evidence="1 2" key="1">
    <citation type="journal article" date="2021" name="Nat. Commun.">
        <title>Genetic determinants of endophytism in the Arabidopsis root mycobiome.</title>
        <authorList>
            <person name="Mesny F."/>
            <person name="Miyauchi S."/>
            <person name="Thiergart T."/>
            <person name="Pickel B."/>
            <person name="Atanasova L."/>
            <person name="Karlsson M."/>
            <person name="Huettel B."/>
            <person name="Barry K.W."/>
            <person name="Haridas S."/>
            <person name="Chen C."/>
            <person name="Bauer D."/>
            <person name="Andreopoulos W."/>
            <person name="Pangilinan J."/>
            <person name="LaButti K."/>
            <person name="Riley R."/>
            <person name="Lipzen A."/>
            <person name="Clum A."/>
            <person name="Drula E."/>
            <person name="Henrissat B."/>
            <person name="Kohler A."/>
            <person name="Grigoriev I.V."/>
            <person name="Martin F.M."/>
            <person name="Hacquard S."/>
        </authorList>
    </citation>
    <scope>NUCLEOTIDE SEQUENCE [LARGE SCALE GENOMIC DNA]</scope>
    <source>
        <strain evidence="1 2">MPI-SDFR-AT-0079</strain>
    </source>
</reference>
<evidence type="ECO:0000313" key="2">
    <source>
        <dbReference type="Proteomes" id="UP000724584"/>
    </source>
</evidence>
<accession>A0ACB7PEB6</accession>
<organism evidence="1 2">
    <name type="scientific">Chaetomium tenue</name>
    <dbReference type="NCBI Taxonomy" id="1854479"/>
    <lineage>
        <taxon>Eukaryota</taxon>
        <taxon>Fungi</taxon>
        <taxon>Dikarya</taxon>
        <taxon>Ascomycota</taxon>
        <taxon>Pezizomycotina</taxon>
        <taxon>Sordariomycetes</taxon>
        <taxon>Sordariomycetidae</taxon>
        <taxon>Sordariales</taxon>
        <taxon>Chaetomiaceae</taxon>
        <taxon>Chaetomium</taxon>
    </lineage>
</organism>
<name>A0ACB7PEB6_9PEZI</name>
<keyword evidence="2" id="KW-1185">Reference proteome</keyword>
<proteinExistence type="predicted"/>
<evidence type="ECO:0000313" key="1">
    <source>
        <dbReference type="EMBL" id="KAH6632542.1"/>
    </source>
</evidence>
<sequence>MADSPPNTAPTARQPGESSPATRVSPVTASPTSRRLMTSSDMTQASSVDQSLAQVAMDSLQLEERLGQEEALETPELLLKRIQQAAVGTKSMFREIGTGSIGKVFEHPGTVFVYKVPVAGQPDKLWNNYEKHMRVYQSFKTVPYVSDQVEIPRCFWYANPDTESFWNEHLERFPDLPHFSRVPRHIICMERIFPLPRPIRHALDMKDHEANKDCLIRPCLGRLKYGSGSRFFTLRNFKLHANEIKELDLPASEICSSMAHALAVLHWHTKIDAMDVEFILGSSPLEGQKVRVDINTADLRTMTPHTSTYEKANHNDPNFNKRITALWLIDFDDCADITMDSAGVDKAVKAFMDTNFYCPKPNIGAKRYIQHSDHLLGQVLNTPDLQGLLREFINKVSSETGARRRGSEDSSYRRGGFGSMRRGGRGSSLSSGPSVRESENTGLRPTHTPPRGETWRGGRGGSGRRERSWRSTSGTDST</sequence>
<dbReference type="Proteomes" id="UP000724584">
    <property type="component" value="Unassembled WGS sequence"/>
</dbReference>
<gene>
    <name evidence="1" type="ORF">F5144DRAFT_621293</name>
</gene>